<reference evidence="2 3" key="1">
    <citation type="submission" date="2021-06" db="EMBL/GenBank/DDBJ databases">
        <title>Caerostris extrusa draft genome.</title>
        <authorList>
            <person name="Kono N."/>
            <person name="Arakawa K."/>
        </authorList>
    </citation>
    <scope>NUCLEOTIDE SEQUENCE [LARGE SCALE GENOMIC DNA]</scope>
</reference>
<evidence type="ECO:0000313" key="2">
    <source>
        <dbReference type="EMBL" id="GIY93232.1"/>
    </source>
</evidence>
<name>A0AAV4XDG4_CAEEX</name>
<evidence type="ECO:0000313" key="3">
    <source>
        <dbReference type="Proteomes" id="UP001054945"/>
    </source>
</evidence>
<sequence>METSRFASFGGMSEQFEKSSVLPLKKRENASSKEDSNSLENFSCKGLEKKKRKGKFTAIYSKTPKNRLAREDVIYFDEAGSAAACNYSSSAG</sequence>
<feature type="compositionally biased region" description="Basic and acidic residues" evidence="1">
    <location>
        <begin position="25"/>
        <end position="36"/>
    </location>
</feature>
<protein>
    <submittedName>
        <fullName evidence="2">Uncharacterized protein</fullName>
    </submittedName>
</protein>
<keyword evidence="3" id="KW-1185">Reference proteome</keyword>
<evidence type="ECO:0000256" key="1">
    <source>
        <dbReference type="SAM" id="MobiDB-lite"/>
    </source>
</evidence>
<feature type="region of interest" description="Disordered" evidence="1">
    <location>
        <begin position="1"/>
        <end position="40"/>
    </location>
</feature>
<accession>A0AAV4XDG4</accession>
<comment type="caution">
    <text evidence="2">The sequence shown here is derived from an EMBL/GenBank/DDBJ whole genome shotgun (WGS) entry which is preliminary data.</text>
</comment>
<proteinExistence type="predicted"/>
<organism evidence="2 3">
    <name type="scientific">Caerostris extrusa</name>
    <name type="common">Bark spider</name>
    <name type="synonym">Caerostris bankana</name>
    <dbReference type="NCBI Taxonomy" id="172846"/>
    <lineage>
        <taxon>Eukaryota</taxon>
        <taxon>Metazoa</taxon>
        <taxon>Ecdysozoa</taxon>
        <taxon>Arthropoda</taxon>
        <taxon>Chelicerata</taxon>
        <taxon>Arachnida</taxon>
        <taxon>Araneae</taxon>
        <taxon>Araneomorphae</taxon>
        <taxon>Entelegynae</taxon>
        <taxon>Araneoidea</taxon>
        <taxon>Araneidae</taxon>
        <taxon>Caerostris</taxon>
    </lineage>
</organism>
<dbReference type="EMBL" id="BPLR01000250">
    <property type="protein sequence ID" value="GIY93232.1"/>
    <property type="molecule type" value="Genomic_DNA"/>
</dbReference>
<gene>
    <name evidence="2" type="ORF">CEXT_352451</name>
</gene>
<dbReference type="AlphaFoldDB" id="A0AAV4XDG4"/>
<dbReference type="Proteomes" id="UP001054945">
    <property type="component" value="Unassembled WGS sequence"/>
</dbReference>